<accession>A0A089LPV8</accession>
<dbReference type="Gene3D" id="1.10.10.10">
    <property type="entry name" value="Winged helix-like DNA-binding domain superfamily/Winged helix DNA-binding domain"/>
    <property type="match status" value="1"/>
</dbReference>
<dbReference type="Proteomes" id="UP000029507">
    <property type="component" value="Chromosome"/>
</dbReference>
<keyword evidence="4" id="KW-1185">Reference proteome</keyword>
<dbReference type="HOGENOM" id="CLU_089258_1_0_9"/>
<dbReference type="InterPro" id="IPR036390">
    <property type="entry name" value="WH_DNA-bd_sf"/>
</dbReference>
<dbReference type="SUPFAM" id="SSF46785">
    <property type="entry name" value="Winged helix' DNA-binding domain"/>
    <property type="match status" value="1"/>
</dbReference>
<gene>
    <name evidence="3" type="ORF">PSTEL_02380</name>
</gene>
<evidence type="ECO:0000313" key="3">
    <source>
        <dbReference type="EMBL" id="AIQ62140.1"/>
    </source>
</evidence>
<reference evidence="3 4" key="1">
    <citation type="submission" date="2014-08" db="EMBL/GenBank/DDBJ databases">
        <title>Comparative genomics of the Paenibacillus odorifer group.</title>
        <authorList>
            <person name="den Bakker H.C."/>
            <person name="Tsai Y.-C."/>
            <person name="Martin N."/>
            <person name="Korlach J."/>
            <person name="Wiedmann M."/>
        </authorList>
    </citation>
    <scope>NUCLEOTIDE SEQUENCE [LARGE SCALE GENOMIC DNA]</scope>
    <source>
        <strain evidence="3 4">DSM 14472</strain>
    </source>
</reference>
<dbReference type="KEGG" id="pste:PSTEL_02380"/>
<dbReference type="PANTHER" id="PTHR43252:SF6">
    <property type="entry name" value="NEGATIVE TRANSCRIPTION REGULATOR PADR"/>
    <property type="match status" value="1"/>
</dbReference>
<proteinExistence type="predicted"/>
<dbReference type="Pfam" id="PF03551">
    <property type="entry name" value="PadR"/>
    <property type="match status" value="1"/>
</dbReference>
<evidence type="ECO:0000259" key="1">
    <source>
        <dbReference type="Pfam" id="PF03551"/>
    </source>
</evidence>
<dbReference type="PANTHER" id="PTHR43252">
    <property type="entry name" value="TRANSCRIPTIONAL REGULATOR YQJI"/>
    <property type="match status" value="1"/>
</dbReference>
<organism evidence="3 4">
    <name type="scientific">Paenibacillus stellifer</name>
    <dbReference type="NCBI Taxonomy" id="169760"/>
    <lineage>
        <taxon>Bacteria</taxon>
        <taxon>Bacillati</taxon>
        <taxon>Bacillota</taxon>
        <taxon>Bacilli</taxon>
        <taxon>Bacillales</taxon>
        <taxon>Paenibacillaceae</taxon>
        <taxon>Paenibacillus</taxon>
    </lineage>
</organism>
<feature type="domain" description="Transcription regulator PadR N-terminal" evidence="1">
    <location>
        <begin position="6"/>
        <end position="76"/>
    </location>
</feature>
<dbReference type="InterPro" id="IPR036388">
    <property type="entry name" value="WH-like_DNA-bd_sf"/>
</dbReference>
<name>A0A089LPV8_9BACL</name>
<dbReference type="InterPro" id="IPR018309">
    <property type="entry name" value="Tscrpt_reg_PadR_C"/>
</dbReference>
<dbReference type="EMBL" id="CP009286">
    <property type="protein sequence ID" value="AIQ62140.1"/>
    <property type="molecule type" value="Genomic_DNA"/>
</dbReference>
<dbReference type="InterPro" id="IPR005149">
    <property type="entry name" value="Tscrpt_reg_PadR_N"/>
</dbReference>
<feature type="domain" description="Transcription regulator PadR C-terminal" evidence="2">
    <location>
        <begin position="87"/>
        <end position="168"/>
    </location>
</feature>
<dbReference type="Pfam" id="PF10400">
    <property type="entry name" value="Vir_act_alpha_C"/>
    <property type="match status" value="1"/>
</dbReference>
<evidence type="ECO:0000259" key="2">
    <source>
        <dbReference type="Pfam" id="PF10400"/>
    </source>
</evidence>
<dbReference type="Gene3D" id="6.10.140.190">
    <property type="match status" value="1"/>
</dbReference>
<protein>
    <submittedName>
        <fullName evidence="3">PadR family transcriptional regulator</fullName>
    </submittedName>
</protein>
<dbReference type="AlphaFoldDB" id="A0A089LPV8"/>
<dbReference type="STRING" id="169760.PSTEL_02380"/>
<sequence>MLEFVLLGMLMEGEMSGYDLKKTIDSTVGHFYNASYGSLYPALKRLADKGHVSMKETADSKNRKLYALLPEGREAFMQWLAEPQNSRRELLIRVFFFDYLEEGIRMEHLQGYRHAAEREVRELDAVRSVVESELAGIERPEDYYYRVSVLDYGLMHAKMQREWIQNIMERKSLNHVNPDK</sequence>
<evidence type="ECO:0000313" key="4">
    <source>
        <dbReference type="Proteomes" id="UP000029507"/>
    </source>
</evidence>